<dbReference type="GO" id="GO:0008270">
    <property type="term" value="F:zinc ion binding"/>
    <property type="evidence" value="ECO:0007669"/>
    <property type="project" value="InterPro"/>
</dbReference>
<organism evidence="11 12">
    <name type="scientific">Schistosoma haematobium</name>
    <name type="common">Blood fluke</name>
    <dbReference type="NCBI Taxonomy" id="6185"/>
    <lineage>
        <taxon>Eukaryota</taxon>
        <taxon>Metazoa</taxon>
        <taxon>Spiralia</taxon>
        <taxon>Lophotrochozoa</taxon>
        <taxon>Platyhelminthes</taxon>
        <taxon>Trematoda</taxon>
        <taxon>Digenea</taxon>
        <taxon>Strigeidida</taxon>
        <taxon>Schistosomatoidea</taxon>
        <taxon>Schistosomatidae</taxon>
        <taxon>Schistosoma</taxon>
    </lineage>
</organism>
<evidence type="ECO:0000256" key="3">
    <source>
        <dbReference type="ARBA" id="ARBA00010718"/>
    </source>
</evidence>
<dbReference type="RefSeq" id="XP_051070457.1">
    <property type="nucleotide sequence ID" value="XM_051210462.1"/>
</dbReference>
<proteinExistence type="inferred from homology"/>
<keyword evidence="12" id="KW-1185">Reference proteome</keyword>
<evidence type="ECO:0000256" key="8">
    <source>
        <dbReference type="ARBA" id="ARBA00023239"/>
    </source>
</evidence>
<accession>A0A922S1M2</accession>
<dbReference type="Proteomes" id="UP000471633">
    <property type="component" value="Unassembled WGS sequence"/>
</dbReference>
<reference evidence="11" key="2">
    <citation type="journal article" date="2019" name="Gigascience">
        <title>High-quality Schistosoma haematobium genome achieved by single-molecule and long-range sequencing.</title>
        <authorList>
            <person name="Stroehlein A.J."/>
            <person name="Korhonen P.K."/>
            <person name="Chong T.M."/>
            <person name="Lim Y.L."/>
            <person name="Chan K.G."/>
            <person name="Webster B."/>
            <person name="Rollinson D."/>
            <person name="Brindley P.J."/>
            <person name="Gasser R.B."/>
            <person name="Young N.D."/>
        </authorList>
    </citation>
    <scope>NUCLEOTIDE SEQUENCE</scope>
</reference>
<keyword evidence="7" id="KW-0862">Zinc</keyword>
<evidence type="ECO:0000313" key="12">
    <source>
        <dbReference type="Proteomes" id="UP000471633"/>
    </source>
</evidence>
<dbReference type="Pfam" id="PF00194">
    <property type="entry name" value="Carb_anhydrase"/>
    <property type="match status" value="1"/>
</dbReference>
<dbReference type="InterPro" id="IPR023561">
    <property type="entry name" value="Carbonic_anhydrase_a-class"/>
</dbReference>
<evidence type="ECO:0000256" key="1">
    <source>
        <dbReference type="ARBA" id="ARBA00001947"/>
    </source>
</evidence>
<dbReference type="SUPFAM" id="SSF51069">
    <property type="entry name" value="Carbonic anhydrase"/>
    <property type="match status" value="1"/>
</dbReference>
<dbReference type="PANTHER" id="PTHR18952:SF141">
    <property type="entry name" value="CARBONIC ANHYDRASE"/>
    <property type="match status" value="1"/>
</dbReference>
<dbReference type="Gene3D" id="3.10.200.10">
    <property type="entry name" value="Alpha carbonic anhydrase"/>
    <property type="match status" value="1"/>
</dbReference>
<dbReference type="GeneID" id="24595983"/>
<dbReference type="AlphaFoldDB" id="A0A922S1M2"/>
<comment type="cofactor">
    <cofactor evidence="1">
        <name>Zn(2+)</name>
        <dbReference type="ChEBI" id="CHEBI:29105"/>
    </cofactor>
</comment>
<comment type="caution">
    <text evidence="11">The sequence shown here is derived from an EMBL/GenBank/DDBJ whole genome shotgun (WGS) entry which is preliminary data.</text>
</comment>
<reference evidence="11" key="4">
    <citation type="journal article" date="2022" name="PLoS Pathog.">
        <title>Chromosome-level genome of Schistosoma haematobium underpins genome-wide explorations of molecular variation.</title>
        <authorList>
            <person name="Stroehlein A.J."/>
            <person name="Korhonen P.K."/>
            <person name="Lee V.V."/>
            <person name="Ralph S.A."/>
            <person name="Mentink-Kane M."/>
            <person name="You H."/>
            <person name="McManus D.P."/>
            <person name="Tchuente L.T."/>
            <person name="Stothard J.R."/>
            <person name="Kaur P."/>
            <person name="Dudchenko O."/>
            <person name="Aiden E.L."/>
            <person name="Yang B."/>
            <person name="Yang H."/>
            <person name="Emery A.M."/>
            <person name="Webster B.L."/>
            <person name="Brindley P.J."/>
            <person name="Rollinson D."/>
            <person name="Chang B.C.H."/>
            <person name="Gasser R.B."/>
            <person name="Young N.D."/>
        </authorList>
    </citation>
    <scope>NUCLEOTIDE SEQUENCE</scope>
</reference>
<dbReference type="CTD" id="759"/>
<reference evidence="11" key="1">
    <citation type="journal article" date="2012" name="Nat. Genet.">
        <title>Whole-genome sequence of Schistosoma haematobium.</title>
        <authorList>
            <person name="Young N.D."/>
            <person name="Jex A.R."/>
            <person name="Li B."/>
            <person name="Liu S."/>
            <person name="Yang L."/>
            <person name="Xiong Z."/>
            <person name="Li Y."/>
            <person name="Cantacessi C."/>
            <person name="Hall R.S."/>
            <person name="Xu X."/>
            <person name="Chen F."/>
            <person name="Wu X."/>
            <person name="Zerlotini A."/>
            <person name="Oliveira G."/>
            <person name="Hofmann A."/>
            <person name="Zhang G."/>
            <person name="Fang X."/>
            <person name="Kang Y."/>
            <person name="Campbell B.E."/>
            <person name="Loukas A."/>
            <person name="Ranganathan S."/>
            <person name="Rollinson D."/>
            <person name="Rinaldi G."/>
            <person name="Brindley P.J."/>
            <person name="Yang H."/>
            <person name="Wang J."/>
            <person name="Wang J."/>
            <person name="Gasser R.B."/>
        </authorList>
    </citation>
    <scope>NUCLEOTIDE SEQUENCE</scope>
</reference>
<evidence type="ECO:0000256" key="4">
    <source>
        <dbReference type="ARBA" id="ARBA00012925"/>
    </source>
</evidence>
<reference evidence="11" key="3">
    <citation type="submission" date="2021-06" db="EMBL/GenBank/DDBJ databases">
        <title>Chromosome-level genome assembly for S. haematobium.</title>
        <authorList>
            <person name="Stroehlein A.J."/>
        </authorList>
    </citation>
    <scope>NUCLEOTIDE SEQUENCE</scope>
</reference>
<dbReference type="GO" id="GO:0005737">
    <property type="term" value="C:cytoplasm"/>
    <property type="evidence" value="ECO:0007669"/>
    <property type="project" value="TreeGrafter"/>
</dbReference>
<dbReference type="PROSITE" id="PS51144">
    <property type="entry name" value="ALPHA_CA_2"/>
    <property type="match status" value="1"/>
</dbReference>
<comment type="catalytic activity">
    <reaction evidence="9">
        <text>hydrogencarbonate + H(+) = CO2 + H2O</text>
        <dbReference type="Rhea" id="RHEA:10748"/>
        <dbReference type="ChEBI" id="CHEBI:15377"/>
        <dbReference type="ChEBI" id="CHEBI:15378"/>
        <dbReference type="ChEBI" id="CHEBI:16526"/>
        <dbReference type="ChEBI" id="CHEBI:17544"/>
        <dbReference type="EC" id="4.2.1.1"/>
    </reaction>
</comment>
<gene>
    <name evidence="11" type="primary">CA1</name>
    <name evidence="11" type="ORF">MS3_00002819</name>
</gene>
<comment type="subcellular location">
    <subcellularLocation>
        <location evidence="2">Secreted</location>
        <location evidence="2">Extracellular space</location>
        <location evidence="2">Extracellular matrix</location>
    </subcellularLocation>
</comment>
<dbReference type="EMBL" id="AMPZ03000002">
    <property type="protein sequence ID" value="KAH9589941.1"/>
    <property type="molecule type" value="Genomic_DNA"/>
</dbReference>
<evidence type="ECO:0000313" key="11">
    <source>
        <dbReference type="EMBL" id="KAH9589941.1"/>
    </source>
</evidence>
<dbReference type="SMART" id="SM01057">
    <property type="entry name" value="Carb_anhydrase"/>
    <property type="match status" value="1"/>
</dbReference>
<dbReference type="KEGG" id="shx:MS3_00002819"/>
<feature type="domain" description="Alpha-carbonic anhydrase" evidence="10">
    <location>
        <begin position="1"/>
        <end position="152"/>
    </location>
</feature>
<comment type="similarity">
    <text evidence="3">Belongs to the alpha-carbonic anhydrase family.</text>
</comment>
<evidence type="ECO:0000256" key="9">
    <source>
        <dbReference type="ARBA" id="ARBA00048348"/>
    </source>
</evidence>
<dbReference type="EC" id="4.2.1.1" evidence="4"/>
<dbReference type="InterPro" id="IPR001148">
    <property type="entry name" value="CA_dom"/>
</dbReference>
<name>A0A922S1M2_SCHHA</name>
<dbReference type="InterPro" id="IPR036398">
    <property type="entry name" value="CA_dom_sf"/>
</dbReference>
<keyword evidence="5" id="KW-0964">Secreted</keyword>
<evidence type="ECO:0000259" key="10">
    <source>
        <dbReference type="PROSITE" id="PS51144"/>
    </source>
</evidence>
<evidence type="ECO:0000256" key="7">
    <source>
        <dbReference type="ARBA" id="ARBA00022833"/>
    </source>
</evidence>
<sequence length="152" mass="16662">MSMRLDESLAPINVDLNGLQNQTLHVKDHNFSVEVKGNAVLSGGPLASEYKLIQFHLHWGSGNNWGSEHMINGISCPAELHCVFINTKYATMETAITYSDGLSVVGIFFQLGKSSNNNNALKRLCSLLKSTKKGESKDIQPMLDLNTLLPTS</sequence>
<evidence type="ECO:0000256" key="6">
    <source>
        <dbReference type="ARBA" id="ARBA00022723"/>
    </source>
</evidence>
<evidence type="ECO:0000256" key="2">
    <source>
        <dbReference type="ARBA" id="ARBA00004498"/>
    </source>
</evidence>
<dbReference type="PANTHER" id="PTHR18952">
    <property type="entry name" value="CARBONIC ANHYDRASE"/>
    <property type="match status" value="1"/>
</dbReference>
<evidence type="ECO:0000256" key="5">
    <source>
        <dbReference type="ARBA" id="ARBA00022530"/>
    </source>
</evidence>
<dbReference type="CDD" id="cd00326">
    <property type="entry name" value="alpha_CA"/>
    <property type="match status" value="1"/>
</dbReference>
<keyword evidence="6" id="KW-0479">Metal-binding</keyword>
<dbReference type="GO" id="GO:0004089">
    <property type="term" value="F:carbonate dehydratase activity"/>
    <property type="evidence" value="ECO:0007669"/>
    <property type="project" value="UniProtKB-EC"/>
</dbReference>
<keyword evidence="8" id="KW-0456">Lyase</keyword>
<protein>
    <recommendedName>
        <fullName evidence="4">carbonic anhydrase</fullName>
        <ecNumber evidence="4">4.2.1.1</ecNumber>
    </recommendedName>
</protein>
<keyword evidence="5" id="KW-0272">Extracellular matrix</keyword>